<evidence type="ECO:0000259" key="10">
    <source>
        <dbReference type="Pfam" id="PF00155"/>
    </source>
</evidence>
<proteinExistence type="inferred from homology"/>
<dbReference type="PANTHER" id="PTHR43643">
    <property type="entry name" value="HISTIDINOL-PHOSPHATE AMINOTRANSFERASE 2"/>
    <property type="match status" value="1"/>
</dbReference>
<dbReference type="OrthoDB" id="9809616at2"/>
<accession>A0A1U9JYV6</accession>
<sequence length="357" mass="39863">MSRFWSDHIHALEPYVPGEQPQQKMLKLNTNEHAYGPSPKVFEAIAAKNQADLRLYPSADSTELRRAIAELHQVQPEQVFLGNGSDEVLAHVFNTLFLRDGRPLLMPDITYSFYKTYCTYFKVPYELQPLADDFTLHVDQYTRAREVKPAAIIFANPNAPTGIALSLDQIAEIAQANPDSAVVVDEAYVDFGADSAIALLEKFDNIVVIHTLSKSYALAGLRVGYAVASADIVVGLQRVKDSFNSYPLDTLAQAGALAAIQDNAYFDEKRLAIISSRDKLTKDLQVLGFHVLPSKTNFVFASHPEFDAAHLHQALRERQILVRHFKQERIEQFLRITIGTPEQCATLLTALHEILSA</sequence>
<dbReference type="InterPro" id="IPR050106">
    <property type="entry name" value="HistidinolP_aminotransfase"/>
</dbReference>
<protein>
    <recommendedName>
        <fullName evidence="9">Histidinol-phosphate aminotransferase</fullName>
        <ecNumber evidence="9">2.6.1.9</ecNumber>
    </recommendedName>
    <alternativeName>
        <fullName evidence="9">Imidazole acetol-phosphate transaminase</fullName>
    </alternativeName>
</protein>
<dbReference type="GO" id="GO:0000105">
    <property type="term" value="P:L-histidine biosynthetic process"/>
    <property type="evidence" value="ECO:0007669"/>
    <property type="project" value="UniProtKB-UniRule"/>
</dbReference>
<dbReference type="GO" id="GO:0004400">
    <property type="term" value="F:histidinol-phosphate transaminase activity"/>
    <property type="evidence" value="ECO:0007669"/>
    <property type="project" value="UniProtKB-UniRule"/>
</dbReference>
<name>A0A1U9JYV6_9BURK</name>
<dbReference type="STRING" id="643674.PAEH1_04130"/>
<keyword evidence="9" id="KW-0028">Amino-acid biosynthesis</keyword>
<dbReference type="GO" id="GO:0030170">
    <property type="term" value="F:pyridoxal phosphate binding"/>
    <property type="evidence" value="ECO:0007669"/>
    <property type="project" value="InterPro"/>
</dbReference>
<gene>
    <name evidence="9" type="primary">hisC</name>
    <name evidence="11" type="ORF">PAEH1_04130</name>
</gene>
<evidence type="ECO:0000313" key="11">
    <source>
        <dbReference type="EMBL" id="AQS50958.1"/>
    </source>
</evidence>
<dbReference type="UniPathway" id="UPA00031">
    <property type="reaction ID" value="UER00012"/>
</dbReference>
<dbReference type="Proteomes" id="UP000189369">
    <property type="component" value="Chromosome"/>
</dbReference>
<reference evidence="11 12" key="1">
    <citation type="submission" date="2017-01" db="EMBL/GenBank/DDBJ databases">
        <title>Complete Genome Sequence of Paenalcaligenes hominis, Isolated from a paraplegic Patient with neurogenic bladder.</title>
        <authorList>
            <person name="Mukhopadhyay R."/>
            <person name="Joaquin J."/>
            <person name="Hogue R."/>
            <person name="Kilaru A."/>
            <person name="Jospin G."/>
            <person name="Mars K."/>
            <person name="Eisen J.A."/>
            <person name="Chaturvedi V."/>
        </authorList>
    </citation>
    <scope>NUCLEOTIDE SEQUENCE [LARGE SCALE GENOMIC DNA]</scope>
    <source>
        <strain evidence="11 12">15S00501</strain>
    </source>
</reference>
<comment type="cofactor">
    <cofactor evidence="1 9">
        <name>pyridoxal 5'-phosphate</name>
        <dbReference type="ChEBI" id="CHEBI:597326"/>
    </cofactor>
</comment>
<dbReference type="EMBL" id="CP019697">
    <property type="protein sequence ID" value="AQS50958.1"/>
    <property type="molecule type" value="Genomic_DNA"/>
</dbReference>
<keyword evidence="5 9" id="KW-0032">Aminotransferase</keyword>
<comment type="catalytic activity">
    <reaction evidence="8 9">
        <text>L-histidinol phosphate + 2-oxoglutarate = 3-(imidazol-4-yl)-2-oxopropyl phosphate + L-glutamate</text>
        <dbReference type="Rhea" id="RHEA:23744"/>
        <dbReference type="ChEBI" id="CHEBI:16810"/>
        <dbReference type="ChEBI" id="CHEBI:29985"/>
        <dbReference type="ChEBI" id="CHEBI:57766"/>
        <dbReference type="ChEBI" id="CHEBI:57980"/>
        <dbReference type="EC" id="2.6.1.9"/>
    </reaction>
</comment>
<dbReference type="InterPro" id="IPR004839">
    <property type="entry name" value="Aminotransferase_I/II_large"/>
</dbReference>
<dbReference type="Pfam" id="PF00155">
    <property type="entry name" value="Aminotran_1_2"/>
    <property type="match status" value="1"/>
</dbReference>
<evidence type="ECO:0000256" key="5">
    <source>
        <dbReference type="ARBA" id="ARBA00022576"/>
    </source>
</evidence>
<comment type="pathway">
    <text evidence="2 9">Amino-acid biosynthesis; L-histidine biosynthesis; L-histidine from 5-phospho-alpha-D-ribose 1-diphosphate: step 7/9.</text>
</comment>
<comment type="subunit">
    <text evidence="4 9">Homodimer.</text>
</comment>
<evidence type="ECO:0000256" key="4">
    <source>
        <dbReference type="ARBA" id="ARBA00011738"/>
    </source>
</evidence>
<dbReference type="Gene3D" id="3.90.1150.10">
    <property type="entry name" value="Aspartate Aminotransferase, domain 1"/>
    <property type="match status" value="1"/>
</dbReference>
<dbReference type="SUPFAM" id="SSF53383">
    <property type="entry name" value="PLP-dependent transferases"/>
    <property type="match status" value="1"/>
</dbReference>
<dbReference type="InterPro" id="IPR015424">
    <property type="entry name" value="PyrdxlP-dep_Trfase"/>
</dbReference>
<dbReference type="CDD" id="cd00609">
    <property type="entry name" value="AAT_like"/>
    <property type="match status" value="1"/>
</dbReference>
<dbReference type="InterPro" id="IPR015421">
    <property type="entry name" value="PyrdxlP-dep_Trfase_major"/>
</dbReference>
<dbReference type="AlphaFoldDB" id="A0A1U9JYV6"/>
<keyword evidence="6 9" id="KW-0808">Transferase</keyword>
<evidence type="ECO:0000256" key="7">
    <source>
        <dbReference type="ARBA" id="ARBA00022898"/>
    </source>
</evidence>
<evidence type="ECO:0000256" key="6">
    <source>
        <dbReference type="ARBA" id="ARBA00022679"/>
    </source>
</evidence>
<dbReference type="InterPro" id="IPR015422">
    <property type="entry name" value="PyrdxlP-dep_Trfase_small"/>
</dbReference>
<evidence type="ECO:0000256" key="9">
    <source>
        <dbReference type="HAMAP-Rule" id="MF_01023"/>
    </source>
</evidence>
<dbReference type="HAMAP" id="MF_01023">
    <property type="entry name" value="HisC_aminotrans_2"/>
    <property type="match status" value="1"/>
</dbReference>
<evidence type="ECO:0000256" key="8">
    <source>
        <dbReference type="ARBA" id="ARBA00047481"/>
    </source>
</evidence>
<dbReference type="PANTHER" id="PTHR43643:SF3">
    <property type="entry name" value="HISTIDINOL-PHOSPHATE AMINOTRANSFERASE"/>
    <property type="match status" value="1"/>
</dbReference>
<feature type="modified residue" description="N6-(pyridoxal phosphate)lysine" evidence="9">
    <location>
        <position position="214"/>
    </location>
</feature>
<keyword evidence="7 9" id="KW-0663">Pyridoxal phosphate</keyword>
<comment type="similarity">
    <text evidence="3 9">Belongs to the class-II pyridoxal-phosphate-dependent aminotransferase family. Histidinol-phosphate aminotransferase subfamily.</text>
</comment>
<dbReference type="EC" id="2.6.1.9" evidence="9"/>
<evidence type="ECO:0000256" key="3">
    <source>
        <dbReference type="ARBA" id="ARBA00007970"/>
    </source>
</evidence>
<dbReference type="InterPro" id="IPR001917">
    <property type="entry name" value="Aminotrans_II_pyridoxalP_BS"/>
</dbReference>
<dbReference type="PROSITE" id="PS00599">
    <property type="entry name" value="AA_TRANSFER_CLASS_2"/>
    <property type="match status" value="1"/>
</dbReference>
<keyword evidence="9" id="KW-0368">Histidine biosynthesis</keyword>
<organism evidence="11 12">
    <name type="scientific">Paenalcaligenes hominis</name>
    <dbReference type="NCBI Taxonomy" id="643674"/>
    <lineage>
        <taxon>Bacteria</taxon>
        <taxon>Pseudomonadati</taxon>
        <taxon>Pseudomonadota</taxon>
        <taxon>Betaproteobacteria</taxon>
        <taxon>Burkholderiales</taxon>
        <taxon>Alcaligenaceae</taxon>
        <taxon>Paenalcaligenes</taxon>
    </lineage>
</organism>
<evidence type="ECO:0000256" key="1">
    <source>
        <dbReference type="ARBA" id="ARBA00001933"/>
    </source>
</evidence>
<feature type="domain" description="Aminotransferase class I/classII large" evidence="10">
    <location>
        <begin position="24"/>
        <end position="351"/>
    </location>
</feature>
<dbReference type="Gene3D" id="3.40.640.10">
    <property type="entry name" value="Type I PLP-dependent aspartate aminotransferase-like (Major domain)"/>
    <property type="match status" value="1"/>
</dbReference>
<dbReference type="KEGG" id="phn:PAEH1_04130"/>
<dbReference type="InterPro" id="IPR005861">
    <property type="entry name" value="HisP_aminotrans"/>
</dbReference>
<evidence type="ECO:0000256" key="2">
    <source>
        <dbReference type="ARBA" id="ARBA00005011"/>
    </source>
</evidence>
<evidence type="ECO:0000313" key="12">
    <source>
        <dbReference type="Proteomes" id="UP000189369"/>
    </source>
</evidence>
<dbReference type="NCBIfam" id="TIGR01141">
    <property type="entry name" value="hisC"/>
    <property type="match status" value="1"/>
</dbReference>